<organism evidence="1 2">
    <name type="scientific">Araneus ventricosus</name>
    <name type="common">Orbweaver spider</name>
    <name type="synonym">Epeira ventricosa</name>
    <dbReference type="NCBI Taxonomy" id="182803"/>
    <lineage>
        <taxon>Eukaryota</taxon>
        <taxon>Metazoa</taxon>
        <taxon>Ecdysozoa</taxon>
        <taxon>Arthropoda</taxon>
        <taxon>Chelicerata</taxon>
        <taxon>Arachnida</taxon>
        <taxon>Araneae</taxon>
        <taxon>Araneomorphae</taxon>
        <taxon>Entelegynae</taxon>
        <taxon>Araneoidea</taxon>
        <taxon>Araneidae</taxon>
        <taxon>Araneus</taxon>
    </lineage>
</organism>
<proteinExistence type="predicted"/>
<accession>A0A4Y2GAP5</accession>
<dbReference type="Proteomes" id="UP000499080">
    <property type="component" value="Unassembled WGS sequence"/>
</dbReference>
<dbReference type="EMBL" id="BGPR01001237">
    <property type="protein sequence ID" value="GBM49034.1"/>
    <property type="molecule type" value="Genomic_DNA"/>
</dbReference>
<comment type="caution">
    <text evidence="1">The sequence shown here is derived from an EMBL/GenBank/DDBJ whole genome shotgun (WGS) entry which is preliminary data.</text>
</comment>
<reference evidence="1 2" key="1">
    <citation type="journal article" date="2019" name="Sci. Rep.">
        <title>Orb-weaving spider Araneus ventricosus genome elucidates the spidroin gene catalogue.</title>
        <authorList>
            <person name="Kono N."/>
            <person name="Nakamura H."/>
            <person name="Ohtoshi R."/>
            <person name="Moran D.A.P."/>
            <person name="Shinohara A."/>
            <person name="Yoshida Y."/>
            <person name="Fujiwara M."/>
            <person name="Mori M."/>
            <person name="Tomita M."/>
            <person name="Arakawa K."/>
        </authorList>
    </citation>
    <scope>NUCLEOTIDE SEQUENCE [LARGE SCALE GENOMIC DNA]</scope>
</reference>
<name>A0A4Y2GAP5_ARAVE</name>
<sequence>MTRTTPELASPSKLPHQWEGVWPSKYDLAFNRPKYTVDHQLNQVSNLEPSSPEAETLPLRRPNPVPVEVFPFACGLV</sequence>
<keyword evidence="2" id="KW-1185">Reference proteome</keyword>
<gene>
    <name evidence="1" type="ORF">AVEN_153549_1</name>
</gene>
<protein>
    <submittedName>
        <fullName evidence="1">Uncharacterized protein</fullName>
    </submittedName>
</protein>
<evidence type="ECO:0000313" key="2">
    <source>
        <dbReference type="Proteomes" id="UP000499080"/>
    </source>
</evidence>
<dbReference type="AlphaFoldDB" id="A0A4Y2GAP5"/>
<evidence type="ECO:0000313" key="1">
    <source>
        <dbReference type="EMBL" id="GBM49034.1"/>
    </source>
</evidence>